<reference evidence="1 2" key="1">
    <citation type="submission" date="2020-12" db="EMBL/GenBank/DDBJ databases">
        <title>Sphingomonas sp.</title>
        <authorList>
            <person name="Kim M.K."/>
        </authorList>
    </citation>
    <scope>NUCLEOTIDE SEQUENCE [LARGE SCALE GENOMIC DNA]</scope>
    <source>
        <strain evidence="1 2">BT552</strain>
    </source>
</reference>
<proteinExistence type="predicted"/>
<evidence type="ECO:0000313" key="2">
    <source>
        <dbReference type="Proteomes" id="UP000763641"/>
    </source>
</evidence>
<dbReference type="RefSeq" id="WP_204199977.1">
    <property type="nucleotide sequence ID" value="NZ_JAFEMC010000005.1"/>
</dbReference>
<comment type="caution">
    <text evidence="1">The sequence shown here is derived from an EMBL/GenBank/DDBJ whole genome shotgun (WGS) entry which is preliminary data.</text>
</comment>
<accession>A0ABS2DBK0</accession>
<gene>
    <name evidence="1" type="ORF">ILT43_15960</name>
</gene>
<dbReference type="EMBL" id="JAFEMC010000005">
    <property type="protein sequence ID" value="MBM6577878.1"/>
    <property type="molecule type" value="Genomic_DNA"/>
</dbReference>
<protein>
    <recommendedName>
        <fullName evidence="3">MarR family transcriptional regulator</fullName>
    </recommendedName>
</protein>
<evidence type="ECO:0000313" key="1">
    <source>
        <dbReference type="EMBL" id="MBM6577878.1"/>
    </source>
</evidence>
<sequence>MMTTDPARLQAAHRILLKASVRNDIFKSKLLREPAWTMMLHLFVARCEGRTMTEAHLIKLSGASPRDGQLWLYRLAKDGQVTPRVAGDDVNLTEAAMARLSEYLDFAALPA</sequence>
<name>A0ABS2DBK0_9SPHN</name>
<organism evidence="1 2">
    <name type="scientific">Sphingomonas longa</name>
    <dbReference type="NCBI Taxonomy" id="2778730"/>
    <lineage>
        <taxon>Bacteria</taxon>
        <taxon>Pseudomonadati</taxon>
        <taxon>Pseudomonadota</taxon>
        <taxon>Alphaproteobacteria</taxon>
        <taxon>Sphingomonadales</taxon>
        <taxon>Sphingomonadaceae</taxon>
        <taxon>Sphingomonas</taxon>
    </lineage>
</organism>
<evidence type="ECO:0008006" key="3">
    <source>
        <dbReference type="Google" id="ProtNLM"/>
    </source>
</evidence>
<dbReference type="Proteomes" id="UP000763641">
    <property type="component" value="Unassembled WGS sequence"/>
</dbReference>
<keyword evidence="2" id="KW-1185">Reference proteome</keyword>